<dbReference type="Proteomes" id="UP001527925">
    <property type="component" value="Unassembled WGS sequence"/>
</dbReference>
<dbReference type="CDD" id="cd06434">
    <property type="entry name" value="GT2_HAS"/>
    <property type="match status" value="1"/>
</dbReference>
<evidence type="ECO:0000256" key="3">
    <source>
        <dbReference type="ARBA" id="ARBA00022679"/>
    </source>
</evidence>
<dbReference type="SUPFAM" id="SSF53448">
    <property type="entry name" value="Nucleotide-diphospho-sugar transferases"/>
    <property type="match status" value="1"/>
</dbReference>
<keyword evidence="2" id="KW-0328">Glycosyltransferase</keyword>
<sequence length="650" mass="74917">MFYLTKDTLPFFLPLGFVGVYRWFWFFIRILAYCLYKPIKPRRHPRYKPYRDVTILVPTIDSGEEIKAALRSWLRNNPFEVIFITIPSAKQALEDLANEIDPQRRVVRVITVQKPNKRNQMVAGVNHVKSDIVVFCDDDAIWPDTMLAWILAPFEDRQMGGVGTSQTVVTKNKHMTIWEILAAYRISMRNIEITSSTYIDGGVCCLSGRTAAYRTAILRDPKFQWDFTHEFWLGRFHQHSGDDKFLTRWMHSHAWKTYIQCCPQAELASTFKDNWRFLKQLLRWTRNTWRSDIRSLIFERQVWTRHPFVAFSMLDKFFNPVTLLAGPVTVAYLATRHQNALPVWAVLTSYIAWLLITRLIKYMPHFVRRPQDALAIPIWLIFNIVFVIMKIYCLFTLHVTDWGTRQGADDKHDGDNDISEIYVPHWLEDVPDATLARNSSGADEKGAVTETRPALQDAAQHAQQDRPPEQPQPQSQPQHYPAQRPQLSQQWQPHPQQQWSQQPQPWNQQQQQWQPMPPPQQRIMTPGEARQWSAGSDDTILPASPTGQTPMPGYPAGYAAYVPYEQYALQYAITPYPPQPDPVVIQIPQRVQPAPEARNAPVPAAPLRDTFSSISTIEPAYGGAPRGFVSSDDSFAPFAAQPHAHPQARR</sequence>
<feature type="transmembrane region" description="Helical" evidence="9">
    <location>
        <begin position="12"/>
        <end position="36"/>
    </location>
</feature>
<reference evidence="10 11" key="1">
    <citation type="submission" date="2023-09" db="EMBL/GenBank/DDBJ databases">
        <title>Pangenome analysis of Batrachochytrium dendrobatidis and related Chytrids.</title>
        <authorList>
            <person name="Yacoub M.N."/>
            <person name="Stajich J.E."/>
            <person name="James T.Y."/>
        </authorList>
    </citation>
    <scope>NUCLEOTIDE SEQUENCE [LARGE SCALE GENOMIC DNA]</scope>
    <source>
        <strain evidence="10 11">JEL0888</strain>
    </source>
</reference>
<keyword evidence="6 9" id="KW-0472">Membrane</keyword>
<dbReference type="PANTHER" id="PTHR47844">
    <property type="entry name" value="SYNTHASE CPS1, PUTATIVE (AFU_ORTHOLOGUE AFUA_7G02500)-RELATED"/>
    <property type="match status" value="1"/>
</dbReference>
<evidence type="ECO:0000256" key="6">
    <source>
        <dbReference type="ARBA" id="ARBA00023136"/>
    </source>
</evidence>
<evidence type="ECO:0000256" key="8">
    <source>
        <dbReference type="SAM" id="MobiDB-lite"/>
    </source>
</evidence>
<feature type="region of interest" description="Disordered" evidence="8">
    <location>
        <begin position="436"/>
        <end position="534"/>
    </location>
</feature>
<evidence type="ECO:0008006" key="12">
    <source>
        <dbReference type="Google" id="ProtNLM"/>
    </source>
</evidence>
<gene>
    <name evidence="10" type="ORF">HK105_207381</name>
</gene>
<evidence type="ECO:0000256" key="5">
    <source>
        <dbReference type="ARBA" id="ARBA00022989"/>
    </source>
</evidence>
<organism evidence="10 11">
    <name type="scientific">Polyrhizophydium stewartii</name>
    <dbReference type="NCBI Taxonomy" id="2732419"/>
    <lineage>
        <taxon>Eukaryota</taxon>
        <taxon>Fungi</taxon>
        <taxon>Fungi incertae sedis</taxon>
        <taxon>Chytridiomycota</taxon>
        <taxon>Chytridiomycota incertae sedis</taxon>
        <taxon>Chytridiomycetes</taxon>
        <taxon>Rhizophydiales</taxon>
        <taxon>Rhizophydiales incertae sedis</taxon>
        <taxon>Polyrhizophydium</taxon>
    </lineage>
</organism>
<feature type="compositionally biased region" description="Low complexity" evidence="8">
    <location>
        <begin position="635"/>
        <end position="650"/>
    </location>
</feature>
<dbReference type="Pfam" id="PF13641">
    <property type="entry name" value="Glyco_tranf_2_3"/>
    <property type="match status" value="1"/>
</dbReference>
<accession>A0ABR4N117</accession>
<proteinExistence type="predicted"/>
<evidence type="ECO:0000313" key="11">
    <source>
        <dbReference type="Proteomes" id="UP001527925"/>
    </source>
</evidence>
<evidence type="ECO:0000256" key="2">
    <source>
        <dbReference type="ARBA" id="ARBA00022676"/>
    </source>
</evidence>
<evidence type="ECO:0000256" key="7">
    <source>
        <dbReference type="ARBA" id="ARBA00023180"/>
    </source>
</evidence>
<dbReference type="PANTHER" id="PTHR47844:SF1">
    <property type="entry name" value="EXOSTOSIN-LIKE 2"/>
    <property type="match status" value="1"/>
</dbReference>
<feature type="transmembrane region" description="Helical" evidence="9">
    <location>
        <begin position="341"/>
        <end position="360"/>
    </location>
</feature>
<feature type="transmembrane region" description="Helical" evidence="9">
    <location>
        <begin position="372"/>
        <end position="392"/>
    </location>
</feature>
<dbReference type="Gene3D" id="3.90.550.10">
    <property type="entry name" value="Spore Coat Polysaccharide Biosynthesis Protein SpsA, Chain A"/>
    <property type="match status" value="1"/>
</dbReference>
<comment type="caution">
    <text evidence="10">The sequence shown here is derived from an EMBL/GenBank/DDBJ whole genome shotgun (WGS) entry which is preliminary data.</text>
</comment>
<name>A0ABR4N117_9FUNG</name>
<dbReference type="EMBL" id="JADGIZ020000051">
    <property type="protein sequence ID" value="KAL2913141.1"/>
    <property type="molecule type" value="Genomic_DNA"/>
</dbReference>
<keyword evidence="7" id="KW-0325">Glycoprotein</keyword>
<feature type="compositionally biased region" description="Low complexity" evidence="8">
    <location>
        <begin position="472"/>
        <end position="514"/>
    </location>
</feature>
<keyword evidence="11" id="KW-1185">Reference proteome</keyword>
<keyword evidence="5 9" id="KW-1133">Transmembrane helix</keyword>
<evidence type="ECO:0000256" key="4">
    <source>
        <dbReference type="ARBA" id="ARBA00022692"/>
    </source>
</evidence>
<keyword evidence="4 9" id="KW-0812">Transmembrane</keyword>
<feature type="region of interest" description="Disordered" evidence="8">
    <location>
        <begin position="622"/>
        <end position="650"/>
    </location>
</feature>
<comment type="subcellular location">
    <subcellularLocation>
        <location evidence="1">Membrane</location>
    </subcellularLocation>
</comment>
<evidence type="ECO:0000313" key="10">
    <source>
        <dbReference type="EMBL" id="KAL2913141.1"/>
    </source>
</evidence>
<keyword evidence="3" id="KW-0808">Transferase</keyword>
<dbReference type="InterPro" id="IPR052427">
    <property type="entry name" value="Glycosyltrans_GT2/GT47"/>
</dbReference>
<evidence type="ECO:0000256" key="9">
    <source>
        <dbReference type="SAM" id="Phobius"/>
    </source>
</evidence>
<protein>
    <recommendedName>
        <fullName evidence="12">Glycosyltransferase family 2 protein</fullName>
    </recommendedName>
</protein>
<dbReference type="InterPro" id="IPR029044">
    <property type="entry name" value="Nucleotide-diphossugar_trans"/>
</dbReference>
<evidence type="ECO:0000256" key="1">
    <source>
        <dbReference type="ARBA" id="ARBA00004370"/>
    </source>
</evidence>